<keyword evidence="2" id="KW-1133">Transmembrane helix</keyword>
<name>A0A4R6IEU5_9MOLU</name>
<evidence type="ECO:0000256" key="2">
    <source>
        <dbReference type="SAM" id="Phobius"/>
    </source>
</evidence>
<dbReference type="RefSeq" id="WP_094254563.1">
    <property type="nucleotide sequence ID" value="NZ_NNCE01000002.1"/>
</dbReference>
<keyword evidence="4" id="KW-1185">Reference proteome</keyword>
<evidence type="ECO:0000313" key="4">
    <source>
        <dbReference type="Proteomes" id="UP000295518"/>
    </source>
</evidence>
<dbReference type="EMBL" id="SNWN01000010">
    <property type="protein sequence ID" value="TDO20562.1"/>
    <property type="molecule type" value="Genomic_DNA"/>
</dbReference>
<keyword evidence="2" id="KW-0472">Membrane</keyword>
<accession>A0A4R6IEU5</accession>
<reference evidence="3 4" key="1">
    <citation type="submission" date="2019-03" db="EMBL/GenBank/DDBJ databases">
        <title>Genomic Encyclopedia of Archaeal and Bacterial Type Strains, Phase II (KMG-II): from individual species to whole genera.</title>
        <authorList>
            <person name="Goeker M."/>
        </authorList>
    </citation>
    <scope>NUCLEOTIDE SEQUENCE [LARGE SCALE GENOMIC DNA]</scope>
    <source>
        <strain evidence="3 4">ATCC 700618</strain>
    </source>
</reference>
<feature type="transmembrane region" description="Helical" evidence="2">
    <location>
        <begin position="20"/>
        <end position="42"/>
    </location>
</feature>
<dbReference type="AlphaFoldDB" id="A0A4R6IEU5"/>
<evidence type="ECO:0000256" key="1">
    <source>
        <dbReference type="SAM" id="MobiDB-lite"/>
    </source>
</evidence>
<evidence type="ECO:0000313" key="3">
    <source>
        <dbReference type="EMBL" id="TDO20562.1"/>
    </source>
</evidence>
<protein>
    <submittedName>
        <fullName evidence="3">Uncharacterized protein</fullName>
    </submittedName>
</protein>
<sequence>MNNNFQKMTKEEDANTYGGSFLAVLAAIPAVTLAITSVVNLFRSFTSTKSEGTLKTKEFEYKWDQEQANHNSGSNSKSASKGDSIPVYFGY</sequence>
<dbReference type="Proteomes" id="UP000295518">
    <property type="component" value="Unassembled WGS sequence"/>
</dbReference>
<proteinExistence type="predicted"/>
<comment type="caution">
    <text evidence="3">The sequence shown here is derived from an EMBL/GenBank/DDBJ whole genome shotgun (WGS) entry which is preliminary data.</text>
</comment>
<organism evidence="3 4">
    <name type="scientific">Mycoplasma testudineum</name>
    <dbReference type="NCBI Taxonomy" id="244584"/>
    <lineage>
        <taxon>Bacteria</taxon>
        <taxon>Bacillati</taxon>
        <taxon>Mycoplasmatota</taxon>
        <taxon>Mollicutes</taxon>
        <taxon>Mycoplasmataceae</taxon>
        <taxon>Mycoplasma</taxon>
    </lineage>
</organism>
<feature type="compositionally biased region" description="Low complexity" evidence="1">
    <location>
        <begin position="71"/>
        <end position="84"/>
    </location>
</feature>
<keyword evidence="2" id="KW-0812">Transmembrane</keyword>
<feature type="region of interest" description="Disordered" evidence="1">
    <location>
        <begin position="66"/>
        <end position="91"/>
    </location>
</feature>
<dbReference type="OrthoDB" id="401258at2"/>
<gene>
    <name evidence="3" type="ORF">EI74_0398</name>
</gene>